<dbReference type="Proteomes" id="UP001165121">
    <property type="component" value="Unassembled WGS sequence"/>
</dbReference>
<comment type="caution">
    <text evidence="2">The sequence shown here is derived from an EMBL/GenBank/DDBJ whole genome shotgun (WGS) entry which is preliminary data.</text>
</comment>
<dbReference type="PANTHER" id="PTHR48125">
    <property type="entry name" value="LP07818P1"/>
    <property type="match status" value="1"/>
</dbReference>
<feature type="compositionally biased region" description="Low complexity" evidence="1">
    <location>
        <begin position="1246"/>
        <end position="1261"/>
    </location>
</feature>
<feature type="compositionally biased region" description="Low complexity" evidence="1">
    <location>
        <begin position="315"/>
        <end position="327"/>
    </location>
</feature>
<feature type="compositionally biased region" description="Low complexity" evidence="1">
    <location>
        <begin position="666"/>
        <end position="701"/>
    </location>
</feature>
<evidence type="ECO:0000313" key="2">
    <source>
        <dbReference type="EMBL" id="GMF34744.1"/>
    </source>
</evidence>
<feature type="region of interest" description="Disordered" evidence="1">
    <location>
        <begin position="1246"/>
        <end position="1265"/>
    </location>
</feature>
<name>A0A9W6XAB1_9STRA</name>
<feature type="region of interest" description="Disordered" evidence="1">
    <location>
        <begin position="213"/>
        <end position="327"/>
    </location>
</feature>
<protein>
    <submittedName>
        <fullName evidence="2">Unnamed protein product</fullName>
    </submittedName>
</protein>
<feature type="region of interest" description="Disordered" evidence="1">
    <location>
        <begin position="921"/>
        <end position="942"/>
    </location>
</feature>
<feature type="region of interest" description="Disordered" evidence="1">
    <location>
        <begin position="596"/>
        <end position="702"/>
    </location>
</feature>
<organism evidence="2 3">
    <name type="scientific">Phytophthora fragariaefolia</name>
    <dbReference type="NCBI Taxonomy" id="1490495"/>
    <lineage>
        <taxon>Eukaryota</taxon>
        <taxon>Sar</taxon>
        <taxon>Stramenopiles</taxon>
        <taxon>Oomycota</taxon>
        <taxon>Peronosporomycetes</taxon>
        <taxon>Peronosporales</taxon>
        <taxon>Peronosporaceae</taxon>
        <taxon>Phytophthora</taxon>
    </lineage>
</organism>
<proteinExistence type="predicted"/>
<dbReference type="EMBL" id="BSXT01000831">
    <property type="protein sequence ID" value="GMF34744.1"/>
    <property type="molecule type" value="Genomic_DNA"/>
</dbReference>
<feature type="compositionally biased region" description="Low complexity" evidence="1">
    <location>
        <begin position="597"/>
        <end position="647"/>
    </location>
</feature>
<feature type="compositionally biased region" description="Polar residues" evidence="1">
    <location>
        <begin position="215"/>
        <end position="225"/>
    </location>
</feature>
<sequence length="1335" mass="140660">MERGQVNLLDKYGRQTIERHDVFSTAKDAKDFLKTYAFNQNKSIHQPKVWFVSDLFLGLSPGCDSIDQCSTSVDGDARIQSAIVPGLSSSRKRVAESVKLVDNVNVDHRSAMLYKAIAPAKKKLAAVTDDTYAKLSSFLRSFECRVGSQRKSPFRIGTSPTNNTLPSPKGRLSFVGINLKTRSDPLHRAGRCLCALSVSPLTRAQARALRALSADNSTPAASPETSVPVMAPPAAPPGADGGSPSRSPLAGVAEASAPSSLPTASTGDTSGEGSESSVDQPDDALSPVLGAVPRSAADAPEAASSAGSTDSQPQGSVSGSGASGDGACSAADAPIGLVRCPWGASLFLCLMGGHRGHHHRRHRSHGPAGAGVCSEPLLGSARLVVDLNRRPPLRTDYEPHQRLEAAGSPSDLVDALAPVPRSPSPWEYELTELRGDIASLEAQLAASEASLRREVDLRLKAEVLCYQASHERNAALENLWRLRLDHADATRQLAATNIALEQSSQAAAVLKQRCRRLDKSLADTHKIICHDREQFKAGIASYAAQLRQLREYLEQSDRQSSVSGGTSSASASAMPAAFATFLEELGALQLAIPLPPSASGSSEASVPAPPVSSGKSGGATATSGSSTSLTGKRPAKSSSKLQSQSLPPKKKQRLGRPSVDLKARKAANQAASAAASGSGSSQNVLPSPLVTSPSTPSTPVSGIAVSADSDVLSFAAISGGSDPPFSPIPRTPASPESSTASTASLPSTPVVSRGITPGTEASVPVEIDDDRGSGADGAASEASVAPGGVFSSPAASQPRRNGRPTRAASTTAGLRSMAAAENEAAPDALVLGLATPSSTPAATQASVASSVSTPDPVESDAVVAAASAVVVTSASARRRMVNTHMGPIPPARVVTVPIPRQASAPIARAVVTATLSTMPGTRSTGFEPVTAIPAPIQGPQPRVRASRKLPDLANPLLKPAFTAPGAQEAWCDILNVPIPQPIASDRATECSVAGIQAFADWENPTHPWQRLRARLPESPCIFGADDYMPDKPISIRALGLAIVVKLWRQFTGRAVGRTEHSDLGFALWERAHWISVAAVEQWLQQLSDRIGSDTPEYLETEAAWRAYSKARNLDRLRLQITKRFWVWCTPDASGKIKCPPEILLEPSRLQYSFETLTWAPSTAAWTVEVVDLDARQPWRNCSVGLPAEHPFNTTFAPCNPSVPLFIPEGSTREEVGAAIVVNPALMQSHVTAPWVQEFSDARAQAVADAPAAADSPSDASSTRTPIPAADQENVQAELGATAPAQTRLTSWLILHRRLRFRFRSVILLILNLFSNHIPLVQRLNIVSSFFPRQFP</sequence>
<gene>
    <name evidence="2" type="ORF">Pfra01_000900800</name>
</gene>
<evidence type="ECO:0000256" key="1">
    <source>
        <dbReference type="SAM" id="MobiDB-lite"/>
    </source>
</evidence>
<dbReference type="PANTHER" id="PTHR48125:SF10">
    <property type="entry name" value="OS12G0136300 PROTEIN"/>
    <property type="match status" value="1"/>
</dbReference>
<accession>A0A9W6XAB1</accession>
<dbReference type="OrthoDB" id="10608022at2759"/>
<feature type="compositionally biased region" description="Low complexity" evidence="1">
    <location>
        <begin position="295"/>
        <end position="308"/>
    </location>
</feature>
<reference evidence="2" key="1">
    <citation type="submission" date="2023-04" db="EMBL/GenBank/DDBJ databases">
        <title>Phytophthora fragariaefolia NBRC 109709.</title>
        <authorList>
            <person name="Ichikawa N."/>
            <person name="Sato H."/>
            <person name="Tonouchi N."/>
        </authorList>
    </citation>
    <scope>NUCLEOTIDE SEQUENCE</scope>
    <source>
        <strain evidence="2">NBRC 109709</strain>
    </source>
</reference>
<evidence type="ECO:0000313" key="3">
    <source>
        <dbReference type="Proteomes" id="UP001165121"/>
    </source>
</evidence>
<feature type="compositionally biased region" description="Low complexity" evidence="1">
    <location>
        <begin position="733"/>
        <end position="749"/>
    </location>
</feature>
<feature type="region of interest" description="Disordered" evidence="1">
    <location>
        <begin position="718"/>
        <end position="813"/>
    </location>
</feature>
<feature type="compositionally biased region" description="Low complexity" evidence="1">
    <location>
        <begin position="242"/>
        <end position="277"/>
    </location>
</feature>
<keyword evidence="3" id="KW-1185">Reference proteome</keyword>